<evidence type="ECO:0000259" key="8">
    <source>
        <dbReference type="Pfam" id="PF03458"/>
    </source>
</evidence>
<protein>
    <submittedName>
        <fullName evidence="9">Uncharacterized membrane protein YeiH</fullName>
    </submittedName>
</protein>
<feature type="transmembrane region" description="Helical" evidence="7">
    <location>
        <begin position="187"/>
        <end position="206"/>
    </location>
</feature>
<comment type="similarity">
    <text evidence="2">Belongs to the UPF0126 family.</text>
</comment>
<dbReference type="RefSeq" id="WP_072903090.1">
    <property type="nucleotide sequence ID" value="NZ_FRAD01000007.1"/>
</dbReference>
<dbReference type="EMBL" id="FRAD01000007">
    <property type="protein sequence ID" value="SHJ82853.1"/>
    <property type="molecule type" value="Genomic_DNA"/>
</dbReference>
<feature type="transmembrane region" description="Helical" evidence="7">
    <location>
        <begin position="212"/>
        <end position="231"/>
    </location>
</feature>
<evidence type="ECO:0000256" key="7">
    <source>
        <dbReference type="SAM" id="Phobius"/>
    </source>
</evidence>
<proteinExistence type="inferred from homology"/>
<feature type="transmembrane region" description="Helical" evidence="7">
    <location>
        <begin position="67"/>
        <end position="88"/>
    </location>
</feature>
<dbReference type="Pfam" id="PF03458">
    <property type="entry name" value="Gly_transporter"/>
    <property type="match status" value="2"/>
</dbReference>
<evidence type="ECO:0000256" key="2">
    <source>
        <dbReference type="ARBA" id="ARBA00008193"/>
    </source>
</evidence>
<keyword evidence="6 7" id="KW-0472">Membrane</keyword>
<gene>
    <name evidence="9" type="ORF">SAMN02745248_01058</name>
</gene>
<comment type="subcellular location">
    <subcellularLocation>
        <location evidence="1">Cell membrane</location>
        <topology evidence="1">Multi-pass membrane protein</topology>
    </subcellularLocation>
</comment>
<dbReference type="OrthoDB" id="9791874at2"/>
<dbReference type="STRING" id="1121331.SAMN02745248_01058"/>
<dbReference type="PANTHER" id="PTHR30506:SF3">
    <property type="entry name" value="UPF0126 INNER MEMBRANE PROTEIN YADS-RELATED"/>
    <property type="match status" value="1"/>
</dbReference>
<evidence type="ECO:0000313" key="9">
    <source>
        <dbReference type="EMBL" id="SHJ82853.1"/>
    </source>
</evidence>
<evidence type="ECO:0000256" key="1">
    <source>
        <dbReference type="ARBA" id="ARBA00004651"/>
    </source>
</evidence>
<feature type="transmembrane region" description="Helical" evidence="7">
    <location>
        <begin position="6"/>
        <end position="23"/>
    </location>
</feature>
<feature type="transmembrane region" description="Helical" evidence="7">
    <location>
        <begin position="30"/>
        <end position="47"/>
    </location>
</feature>
<name>A0A1M6MHU2_9CLOT</name>
<feature type="transmembrane region" description="Helical" evidence="7">
    <location>
        <begin position="126"/>
        <end position="148"/>
    </location>
</feature>
<organism evidence="9 10">
    <name type="scientific">Hathewaya proteolytica DSM 3090</name>
    <dbReference type="NCBI Taxonomy" id="1121331"/>
    <lineage>
        <taxon>Bacteria</taxon>
        <taxon>Bacillati</taxon>
        <taxon>Bacillota</taxon>
        <taxon>Clostridia</taxon>
        <taxon>Eubacteriales</taxon>
        <taxon>Clostridiaceae</taxon>
        <taxon>Hathewaya</taxon>
    </lineage>
</organism>
<dbReference type="Proteomes" id="UP000183952">
    <property type="component" value="Unassembled WGS sequence"/>
</dbReference>
<feature type="domain" description="Glycine transporter" evidence="8">
    <location>
        <begin position="6"/>
        <end position="80"/>
    </location>
</feature>
<dbReference type="InterPro" id="IPR005115">
    <property type="entry name" value="Gly_transporter"/>
</dbReference>
<keyword evidence="5 7" id="KW-1133">Transmembrane helix</keyword>
<evidence type="ECO:0000256" key="4">
    <source>
        <dbReference type="ARBA" id="ARBA00022692"/>
    </source>
</evidence>
<keyword evidence="10" id="KW-1185">Reference proteome</keyword>
<dbReference type="PANTHER" id="PTHR30506">
    <property type="entry name" value="INNER MEMBRANE PROTEIN"/>
    <property type="match status" value="1"/>
</dbReference>
<keyword evidence="4 7" id="KW-0812">Transmembrane</keyword>
<reference evidence="9 10" key="1">
    <citation type="submission" date="2016-11" db="EMBL/GenBank/DDBJ databases">
        <authorList>
            <person name="Jaros S."/>
            <person name="Januszkiewicz K."/>
            <person name="Wedrychowicz H."/>
        </authorList>
    </citation>
    <scope>NUCLEOTIDE SEQUENCE [LARGE SCALE GENOMIC DNA]</scope>
    <source>
        <strain evidence="9 10">DSM 3090</strain>
    </source>
</reference>
<evidence type="ECO:0000313" key="10">
    <source>
        <dbReference type="Proteomes" id="UP000183952"/>
    </source>
</evidence>
<evidence type="ECO:0000256" key="5">
    <source>
        <dbReference type="ARBA" id="ARBA00022989"/>
    </source>
</evidence>
<evidence type="ECO:0000256" key="3">
    <source>
        <dbReference type="ARBA" id="ARBA00022475"/>
    </source>
</evidence>
<feature type="transmembrane region" description="Helical" evidence="7">
    <location>
        <begin position="154"/>
        <end position="175"/>
    </location>
</feature>
<evidence type="ECO:0000256" key="6">
    <source>
        <dbReference type="ARBA" id="ARBA00023136"/>
    </source>
</evidence>
<keyword evidence="3" id="KW-1003">Cell membrane</keyword>
<feature type="domain" description="Glycine transporter" evidence="8">
    <location>
        <begin position="129"/>
        <end position="202"/>
    </location>
</feature>
<dbReference type="GO" id="GO:0005886">
    <property type="term" value="C:plasma membrane"/>
    <property type="evidence" value="ECO:0007669"/>
    <property type="project" value="UniProtKB-SubCell"/>
</dbReference>
<accession>A0A1M6MHU2</accession>
<sequence>MLIVDVFEIVGTIAFAISGALVGIQKKLDLFGVALLGITTAVGGGIFRDLILGNTPPIAFTSPTSSIISLISSLLIFFFYPLSVRKIARGQKNKKVRKEDGLKYLTQEQKSKIIAKQMQLNNLKQLIFICDAIGLATFTAGGAHQAYYSNPNNVFLIVFMGLITGVGGGIVRDVLVQQTPLILRREIYAVASILGGVAFYLCIKFFNYNVAFAICFLITFTMRVISIKYNLNLPRY</sequence>
<dbReference type="AlphaFoldDB" id="A0A1M6MHU2"/>